<keyword evidence="4" id="KW-1185">Reference proteome</keyword>
<dbReference type="InterPro" id="IPR019343">
    <property type="entry name" value="PPP1R21_N"/>
</dbReference>
<dbReference type="SMART" id="SM01254">
    <property type="entry name" value="KLRAQ"/>
    <property type="match status" value="1"/>
</dbReference>
<proteinExistence type="predicted"/>
<dbReference type="Pfam" id="PF21636">
    <property type="entry name" value="PPP1R21_C"/>
    <property type="match status" value="1"/>
</dbReference>
<feature type="domain" description="Protein phosphatase 1 regulatory subunit 21 N-terminal" evidence="2">
    <location>
        <begin position="23"/>
        <end position="123"/>
    </location>
</feature>
<dbReference type="GO" id="GO:0016020">
    <property type="term" value="C:membrane"/>
    <property type="evidence" value="ECO:0007669"/>
    <property type="project" value="TreeGrafter"/>
</dbReference>
<dbReference type="InterPro" id="IPR049372">
    <property type="entry name" value="PPP1R21_C"/>
</dbReference>
<keyword evidence="1" id="KW-0175">Coiled coil</keyword>
<reference evidence="3 4" key="1">
    <citation type="journal article" date="2017" name="Gigascience">
        <title>Genome sequence of the small brown planthopper, Laodelphax striatellus.</title>
        <authorList>
            <person name="Zhu J."/>
            <person name="Jiang F."/>
            <person name="Wang X."/>
            <person name="Yang P."/>
            <person name="Bao Y."/>
            <person name="Zhao W."/>
            <person name="Wang W."/>
            <person name="Lu H."/>
            <person name="Wang Q."/>
            <person name="Cui N."/>
            <person name="Li J."/>
            <person name="Chen X."/>
            <person name="Luo L."/>
            <person name="Yu J."/>
            <person name="Kang L."/>
            <person name="Cui F."/>
        </authorList>
    </citation>
    <scope>NUCLEOTIDE SEQUENCE [LARGE SCALE GENOMIC DNA]</scope>
    <source>
        <strain evidence="3">Lst14</strain>
    </source>
</reference>
<dbReference type="Proteomes" id="UP000291343">
    <property type="component" value="Unassembled WGS sequence"/>
</dbReference>
<dbReference type="GO" id="GO:0005769">
    <property type="term" value="C:early endosome"/>
    <property type="evidence" value="ECO:0007669"/>
    <property type="project" value="TreeGrafter"/>
</dbReference>
<dbReference type="AlphaFoldDB" id="A0A482XA09"/>
<evidence type="ECO:0000313" key="4">
    <source>
        <dbReference type="Proteomes" id="UP000291343"/>
    </source>
</evidence>
<dbReference type="InterPro" id="IPR040024">
    <property type="entry name" value="PPP1R21"/>
</dbReference>
<name>A0A482XA09_LAOST</name>
<protein>
    <recommendedName>
        <fullName evidence="2">Protein phosphatase 1 regulatory subunit 21 N-terminal domain-containing protein</fullName>
    </recommendedName>
</protein>
<evidence type="ECO:0000256" key="1">
    <source>
        <dbReference type="SAM" id="Coils"/>
    </source>
</evidence>
<dbReference type="PANTHER" id="PTHR21448">
    <property type="entry name" value="SMOOTH MUSCLE MYOSIN HEAVY CHAIN-RELATED"/>
    <property type="match status" value="1"/>
</dbReference>
<dbReference type="Pfam" id="PF10205">
    <property type="entry name" value="KLRAQ"/>
    <property type="match status" value="1"/>
</dbReference>
<dbReference type="InParanoid" id="A0A482XA09"/>
<comment type="caution">
    <text evidence="3">The sequence shown here is derived from an EMBL/GenBank/DDBJ whole genome shotgun (WGS) entry which is preliminary data.</text>
</comment>
<sequence>MESGPDSAGGSPAASSDLSTKYQKIAAEYAKARLQVQVLKKAVIDEQKINSELKEALRQLEQSSRKSEQEIDSLAFRNQQLTRRVAVLQDELEMQQYNKKKKNKAHDEHHNSEFTNHVIDEEFRKKITENEELLSTMHEKEEAHSQEVVTLSEQVERIRRQLELAQKTHSESEEKYKNTIAKLEREKLELREGREGLELAAEELSELRRTHTQYKTEMDSQLTSAQTIIATHLPFVDSSNAELNGLNIPRFLERNRQSVPRSLVQQVCSELEEAAGALAEFHLHSALRLESLSHPQALNQKYLSLLKESSQLASELRRGLSDVGPSLGDDKLDTKTAFQKIPNLLASYCTHLETFMPFLRIALEDEESHLSDDDSKACNDQVALVTSQFVNHCVQLNSIVTLISKQKNVCRLAQGWQMRHEQELVDIFYSIHEDSKDMLCSYVSKFDKESSKNRNENLSLTNTYITSALSRFMDSTGKVLSGLKQMSRAKSTPKTEHPAVADLSKRAAHYFNCLETEESQSVPYLEALKDLEEARNGIELRRGLKRQLEETQADLIKINQECEHWKNEYKLLSNINSTNNDESEVPHIATDTENSVVTNMIGSLSPCVNFPEEAAKREDSIKEYFRDRISQLIAEKQEAESRAATFSNECSALARRLEASLEAMNKAENNLQEMREKVVHLQEELATTASSYEAQLSTMSDHLATMNERLASQRETIDHLQFQMNSKGNKKGRK</sequence>
<dbReference type="STRING" id="195883.A0A482XA09"/>
<dbReference type="PANTHER" id="PTHR21448:SF0">
    <property type="entry name" value="PROTEIN PHOSPHATASE 1 REGULATORY SUBUNIT 21"/>
    <property type="match status" value="1"/>
</dbReference>
<feature type="coiled-coil region" evidence="1">
    <location>
        <begin position="141"/>
        <end position="217"/>
    </location>
</feature>
<gene>
    <name evidence="3" type="ORF">LSTR_LSTR004421</name>
</gene>
<dbReference type="FunCoup" id="A0A482XA09">
    <property type="interactions" value="1253"/>
</dbReference>
<feature type="coiled-coil region" evidence="1">
    <location>
        <begin position="22"/>
        <end position="98"/>
    </location>
</feature>
<dbReference type="EMBL" id="QKKF02014912">
    <property type="protein sequence ID" value="RZF42502.1"/>
    <property type="molecule type" value="Genomic_DNA"/>
</dbReference>
<dbReference type="OrthoDB" id="5566667at2759"/>
<feature type="coiled-coil region" evidence="1">
    <location>
        <begin position="541"/>
        <end position="568"/>
    </location>
</feature>
<dbReference type="SMR" id="A0A482XA09"/>
<feature type="coiled-coil region" evidence="1">
    <location>
        <begin position="622"/>
        <end position="691"/>
    </location>
</feature>
<evidence type="ECO:0000313" key="3">
    <source>
        <dbReference type="EMBL" id="RZF42502.1"/>
    </source>
</evidence>
<organism evidence="3 4">
    <name type="scientific">Laodelphax striatellus</name>
    <name type="common">Small brown planthopper</name>
    <name type="synonym">Delphax striatella</name>
    <dbReference type="NCBI Taxonomy" id="195883"/>
    <lineage>
        <taxon>Eukaryota</taxon>
        <taxon>Metazoa</taxon>
        <taxon>Ecdysozoa</taxon>
        <taxon>Arthropoda</taxon>
        <taxon>Hexapoda</taxon>
        <taxon>Insecta</taxon>
        <taxon>Pterygota</taxon>
        <taxon>Neoptera</taxon>
        <taxon>Paraneoptera</taxon>
        <taxon>Hemiptera</taxon>
        <taxon>Auchenorrhyncha</taxon>
        <taxon>Fulgoroidea</taxon>
        <taxon>Delphacidae</taxon>
        <taxon>Criomorphinae</taxon>
        <taxon>Laodelphax</taxon>
    </lineage>
</organism>
<accession>A0A482XA09</accession>
<evidence type="ECO:0000259" key="2">
    <source>
        <dbReference type="SMART" id="SM01254"/>
    </source>
</evidence>